<organism evidence="4 5">
    <name type="scientific">Brevibacillus choshinensis</name>
    <dbReference type="NCBI Taxonomy" id="54911"/>
    <lineage>
        <taxon>Bacteria</taxon>
        <taxon>Bacillati</taxon>
        <taxon>Bacillota</taxon>
        <taxon>Bacilli</taxon>
        <taxon>Bacillales</taxon>
        <taxon>Paenibacillaceae</taxon>
        <taxon>Brevibacillus</taxon>
    </lineage>
</organism>
<dbReference type="Gene3D" id="3.40.140.10">
    <property type="entry name" value="Cytidine Deaminase, domain 2"/>
    <property type="match status" value="1"/>
</dbReference>
<dbReference type="PANTHER" id="PTHR30592">
    <property type="entry name" value="FORMATE DEHYDROGENASE"/>
    <property type="match status" value="1"/>
</dbReference>
<proteinExistence type="inferred from homology"/>
<dbReference type="NCBIfam" id="TIGR00129">
    <property type="entry name" value="fdhD_narQ"/>
    <property type="match status" value="1"/>
</dbReference>
<sequence length="274" mass="30629">MIQPVHVLSHVLHYENGSLMEVEDSIVTESPITIMLNQDEFATLVCSPEYIEELVIGFLASEGVISVYTDITDLFIDETTGHAYVQAKKANKYNQMFHSKRYVTSCCGKSRQSFYFYNDARTVKKVEAKGVSISSSDCFRFMQEMQQSAELFQYTGGVHNAALCDTNGIILSRMDIGRHNALDKLYGYCLQHSLPVEDKIMVFSGRISSEVLLKVAKIGCSIVLSKSAPTELALRLANELGITTVGFIRNQSFNVYTWPERIAEVERGESSGSK</sequence>
<keyword evidence="2 3" id="KW-0501">Molybdenum cofactor biosynthesis</keyword>
<keyword evidence="1 3" id="KW-0963">Cytoplasm</keyword>
<dbReference type="InterPro" id="IPR003786">
    <property type="entry name" value="FdhD"/>
</dbReference>
<evidence type="ECO:0000256" key="1">
    <source>
        <dbReference type="ARBA" id="ARBA00022490"/>
    </source>
</evidence>
<dbReference type="SUPFAM" id="SSF53927">
    <property type="entry name" value="Cytidine deaminase-like"/>
    <property type="match status" value="1"/>
</dbReference>
<dbReference type="PANTHER" id="PTHR30592:SF1">
    <property type="entry name" value="SULFUR CARRIER PROTEIN FDHD"/>
    <property type="match status" value="1"/>
</dbReference>
<evidence type="ECO:0000313" key="4">
    <source>
        <dbReference type="EMBL" id="KQL49771.1"/>
    </source>
</evidence>
<protein>
    <recommendedName>
        <fullName evidence="3">Sulfur carrier protein FdhD</fullName>
    </recommendedName>
</protein>
<dbReference type="Proteomes" id="UP000051063">
    <property type="component" value="Unassembled WGS sequence"/>
</dbReference>
<name>A0ABR5NE06_BRECH</name>
<keyword evidence="5" id="KW-1185">Reference proteome</keyword>
<dbReference type="PIRSF" id="PIRSF015626">
    <property type="entry name" value="FdhD"/>
    <property type="match status" value="1"/>
</dbReference>
<comment type="similarity">
    <text evidence="3">Belongs to the FdhD family.</text>
</comment>
<comment type="function">
    <text evidence="3">Required for formate dehydrogenase (FDH) activity. Acts as a sulfur carrier protein that transfers sulfur from IscS to the molybdenum cofactor prior to its insertion into FDH.</text>
</comment>
<dbReference type="Gene3D" id="3.10.20.10">
    <property type="match status" value="1"/>
</dbReference>
<accession>A0ABR5NE06</accession>
<comment type="subcellular location">
    <subcellularLocation>
        <location evidence="3">Cytoplasm</location>
    </subcellularLocation>
</comment>
<gene>
    <name evidence="3" type="primary">fdhD</name>
    <name evidence="4" type="ORF">AN963_08670</name>
</gene>
<dbReference type="Pfam" id="PF02634">
    <property type="entry name" value="FdhD-NarQ"/>
    <property type="match status" value="1"/>
</dbReference>
<evidence type="ECO:0000256" key="2">
    <source>
        <dbReference type="ARBA" id="ARBA00023150"/>
    </source>
</evidence>
<evidence type="ECO:0000313" key="5">
    <source>
        <dbReference type="Proteomes" id="UP000051063"/>
    </source>
</evidence>
<dbReference type="InterPro" id="IPR016193">
    <property type="entry name" value="Cytidine_deaminase-like"/>
</dbReference>
<feature type="active site" description="Cysteine persulfide intermediate" evidence="3">
    <location>
        <position position="106"/>
    </location>
</feature>
<evidence type="ECO:0000256" key="3">
    <source>
        <dbReference type="HAMAP-Rule" id="MF_00187"/>
    </source>
</evidence>
<dbReference type="EMBL" id="LJJB01000007">
    <property type="protein sequence ID" value="KQL49771.1"/>
    <property type="molecule type" value="Genomic_DNA"/>
</dbReference>
<dbReference type="HAMAP" id="MF_00187">
    <property type="entry name" value="FdhD"/>
    <property type="match status" value="1"/>
</dbReference>
<comment type="caution">
    <text evidence="3">Lacks conserved residue(s) required for the propagation of feature annotation.</text>
</comment>
<comment type="caution">
    <text evidence="4">The sequence shown here is derived from an EMBL/GenBank/DDBJ whole genome shotgun (WGS) entry which is preliminary data.</text>
</comment>
<reference evidence="4 5" key="1">
    <citation type="submission" date="2015-09" db="EMBL/GenBank/DDBJ databases">
        <title>Genome sequencing project for genomic taxonomy and phylogenomics of Bacillus-like bacteria.</title>
        <authorList>
            <person name="Liu B."/>
            <person name="Wang J."/>
            <person name="Zhu Y."/>
            <person name="Liu G."/>
            <person name="Chen Q."/>
            <person name="Chen Z."/>
            <person name="Lan J."/>
            <person name="Che J."/>
            <person name="Ge C."/>
            <person name="Shi H."/>
            <person name="Pan Z."/>
            <person name="Liu X."/>
        </authorList>
    </citation>
    <scope>NUCLEOTIDE SEQUENCE [LARGE SCALE GENOMIC DNA]</scope>
    <source>
        <strain evidence="4 5">DSM 8552</strain>
    </source>
</reference>